<keyword evidence="6" id="KW-0677">Repeat</keyword>
<dbReference type="EMBL" id="JMPJ01000021">
    <property type="protein sequence ID" value="KFC85062.1"/>
    <property type="molecule type" value="Genomic_DNA"/>
</dbReference>
<keyword evidence="11" id="KW-1133">Transmembrane helix</keyword>
<keyword evidence="13" id="KW-0560">Oxidoreductase</keyword>
<dbReference type="Pfam" id="PF00034">
    <property type="entry name" value="Cytochrom_C"/>
    <property type="match status" value="1"/>
</dbReference>
<feature type="binding site" description="covalent" evidence="9">
    <location>
        <position position="208"/>
    </location>
    <ligand>
        <name>heme c</name>
        <dbReference type="ChEBI" id="CHEBI:61717"/>
        <label>2</label>
    </ligand>
</feature>
<proteinExistence type="predicted"/>
<evidence type="ECO:0000256" key="2">
    <source>
        <dbReference type="ARBA" id="ARBA00022475"/>
    </source>
</evidence>
<keyword evidence="4 10" id="KW-0479">Metal-binding</keyword>
<feature type="binding site" description="covalent" evidence="9">
    <location>
        <position position="62"/>
    </location>
    <ligand>
        <name>heme c</name>
        <dbReference type="ChEBI" id="CHEBI:61717"/>
        <label>1</label>
    </ligand>
</feature>
<comment type="subcellular location">
    <subcellularLocation>
        <location evidence="1">Cell membrane</location>
    </subcellularLocation>
</comment>
<sequence>MSKIKKVAGWGAVAVLAIVIGGATISWQPEIAPLKQPGTQTFSPEKIEQGRKLADLGDCAVCHTRSGGERNTGGLAMEIPFGTIYSTNITPDVETGIGKWSFAAFKRAMRHGVDREGNYLYPAFPYTAFTRTSDADLEALYAYLMSQPPVKYSPPETALSFPFNIRQGIVTWNWLFLKPGELKTDSSKSAEWQRGEYLTEGLGHCSACHSPRNLMFGEKGGKEHLTGGVAEGWTAPSLVANSDAPLKWTHEDFVTFMRSGYSANHGVAAGPMGPVVTEGLSQLPAEDVKAIATYLMSFQSDSAPQGSAAELNQRAESKVEPLTSEGARLFSGSCMACHAQEKGPQMAGVRPSLALNTNLFTDSPDNAIRIVLDGIQHPAKAELGFMPAFRHNLSDAQIATLLNYLRQEYAGKAAWPDLQHKVSEVRAETAVK</sequence>
<comment type="cofactor">
    <cofactor evidence="9">
        <name>heme c</name>
        <dbReference type="ChEBI" id="CHEBI:61717"/>
    </cofactor>
    <text evidence="9">Binds 3 heme c groups covalently per subunit.</text>
</comment>
<dbReference type="InterPro" id="IPR051459">
    <property type="entry name" value="Cytochrome_c-type_DH"/>
</dbReference>
<evidence type="ECO:0000256" key="10">
    <source>
        <dbReference type="PIRSR" id="PIRSR000018-51"/>
    </source>
</evidence>
<feature type="binding site" description="covalent" evidence="9">
    <location>
        <position position="205"/>
    </location>
    <ligand>
        <name>heme c</name>
        <dbReference type="ChEBI" id="CHEBI:61717"/>
        <label>2</label>
    </ligand>
</feature>
<dbReference type="RefSeq" id="WP_034787832.1">
    <property type="nucleotide sequence ID" value="NZ_JMPJ01000021.1"/>
</dbReference>
<accession>A0A085GMW7</accession>
<dbReference type="EC" id="1.3.99.16" evidence="13"/>
<evidence type="ECO:0000256" key="8">
    <source>
        <dbReference type="ARBA" id="ARBA00023136"/>
    </source>
</evidence>
<dbReference type="Pfam" id="PF13442">
    <property type="entry name" value="Cytochrome_CBB3"/>
    <property type="match status" value="1"/>
</dbReference>
<dbReference type="GO" id="GO:0005506">
    <property type="term" value="F:iron ion binding"/>
    <property type="evidence" value="ECO:0007669"/>
    <property type="project" value="InterPro"/>
</dbReference>
<feature type="binding site" description="axial binding residue" evidence="10">
    <location>
        <position position="209"/>
    </location>
    <ligand>
        <name>heme c</name>
        <dbReference type="ChEBI" id="CHEBI:61717"/>
        <label>2</label>
    </ligand>
    <ligandPart>
        <name>Fe</name>
        <dbReference type="ChEBI" id="CHEBI:18248"/>
    </ligandPart>
</feature>
<comment type="caution">
    <text evidence="13">The sequence shown here is derived from an EMBL/GenBank/DDBJ whole genome shotgun (WGS) entry which is preliminary data.</text>
</comment>
<dbReference type="InterPro" id="IPR036909">
    <property type="entry name" value="Cyt_c-like_dom_sf"/>
</dbReference>
<name>A0A085GMW7_EWIA3</name>
<dbReference type="GO" id="GO:0020037">
    <property type="term" value="F:heme binding"/>
    <property type="evidence" value="ECO:0007669"/>
    <property type="project" value="InterPro"/>
</dbReference>
<evidence type="ECO:0000256" key="7">
    <source>
        <dbReference type="ARBA" id="ARBA00023004"/>
    </source>
</evidence>
<keyword evidence="11" id="KW-0812">Transmembrane</keyword>
<keyword evidence="3 9" id="KW-0349">Heme</keyword>
<evidence type="ECO:0000259" key="12">
    <source>
        <dbReference type="PROSITE" id="PS51007"/>
    </source>
</evidence>
<feature type="binding site" description="axial binding residue" evidence="10">
    <location>
        <position position="63"/>
    </location>
    <ligand>
        <name>heme c</name>
        <dbReference type="ChEBI" id="CHEBI:61717"/>
        <label>1</label>
    </ligand>
    <ligandPart>
        <name>Fe</name>
        <dbReference type="ChEBI" id="CHEBI:18248"/>
    </ligandPart>
</feature>
<keyword evidence="7 10" id="KW-0408">Iron</keyword>
<evidence type="ECO:0000313" key="13">
    <source>
        <dbReference type="EMBL" id="KFC85062.1"/>
    </source>
</evidence>
<dbReference type="PANTHER" id="PTHR35008:SF8">
    <property type="entry name" value="ALCOHOL DEHYDROGENASE CYTOCHROME C SUBUNIT"/>
    <property type="match status" value="1"/>
</dbReference>
<feature type="domain" description="Cytochrome c" evidence="12">
    <location>
        <begin position="45"/>
        <end position="148"/>
    </location>
</feature>
<dbReference type="GO" id="GO:0009055">
    <property type="term" value="F:electron transfer activity"/>
    <property type="evidence" value="ECO:0007669"/>
    <property type="project" value="InterPro"/>
</dbReference>
<dbReference type="PIRSF" id="PIRSF000018">
    <property type="entry name" value="Mb_ADH_cyt_c"/>
    <property type="match status" value="1"/>
</dbReference>
<dbReference type="eggNOG" id="COG2010">
    <property type="taxonomic scope" value="Bacteria"/>
</dbReference>
<organism evidence="13 14">
    <name type="scientific">Ewingella americana (strain ATCC 33852 / DSM 4580 / CCUG 14506 / JCM 5911 / LMG 7869 / NCTC 12157 / CDC 1468-78)</name>
    <dbReference type="NCBI Taxonomy" id="910964"/>
    <lineage>
        <taxon>Bacteria</taxon>
        <taxon>Pseudomonadati</taxon>
        <taxon>Pseudomonadota</taxon>
        <taxon>Gammaproteobacteria</taxon>
        <taxon>Enterobacterales</taxon>
        <taxon>Yersiniaceae</taxon>
        <taxon>Ewingella</taxon>
    </lineage>
</organism>
<feature type="domain" description="Cytochrome c" evidence="12">
    <location>
        <begin position="190"/>
        <end position="299"/>
    </location>
</feature>
<evidence type="ECO:0000256" key="11">
    <source>
        <dbReference type="SAM" id="Phobius"/>
    </source>
</evidence>
<dbReference type="InterPro" id="IPR009056">
    <property type="entry name" value="Cyt_c-like_dom"/>
</dbReference>
<dbReference type="AlphaFoldDB" id="A0A085GMW7"/>
<gene>
    <name evidence="13" type="ORF">GEAM_0502</name>
</gene>
<dbReference type="GO" id="GO:0005886">
    <property type="term" value="C:plasma membrane"/>
    <property type="evidence" value="ECO:0007669"/>
    <property type="project" value="UniProtKB-SubCell"/>
</dbReference>
<evidence type="ECO:0000256" key="3">
    <source>
        <dbReference type="ARBA" id="ARBA00022617"/>
    </source>
</evidence>
<keyword evidence="8 11" id="KW-0472">Membrane</keyword>
<feature type="transmembrane region" description="Helical" evidence="11">
    <location>
        <begin position="7"/>
        <end position="27"/>
    </location>
</feature>
<evidence type="ECO:0000256" key="9">
    <source>
        <dbReference type="PIRSR" id="PIRSR000018-50"/>
    </source>
</evidence>
<feature type="binding site" description="covalent" evidence="9">
    <location>
        <position position="337"/>
    </location>
    <ligand>
        <name>heme c</name>
        <dbReference type="ChEBI" id="CHEBI:61717"/>
        <label>3</label>
    </ligand>
</feature>
<dbReference type="SUPFAM" id="SSF46626">
    <property type="entry name" value="Cytochrome c"/>
    <property type="match status" value="3"/>
</dbReference>
<dbReference type="GeneID" id="78378846"/>
<keyword evidence="14" id="KW-1185">Reference proteome</keyword>
<evidence type="ECO:0000256" key="5">
    <source>
        <dbReference type="ARBA" id="ARBA00022729"/>
    </source>
</evidence>
<evidence type="ECO:0000256" key="6">
    <source>
        <dbReference type="ARBA" id="ARBA00022737"/>
    </source>
</evidence>
<dbReference type="STRING" id="910964.GEAM_0502"/>
<dbReference type="PANTHER" id="PTHR35008">
    <property type="entry name" value="BLL4482 PROTEIN-RELATED"/>
    <property type="match status" value="1"/>
</dbReference>
<dbReference type="InterPro" id="IPR014353">
    <property type="entry name" value="Membr-bd_ADH_cyt_c"/>
</dbReference>
<dbReference type="GO" id="GO:0016614">
    <property type="term" value="F:oxidoreductase activity, acting on CH-OH group of donors"/>
    <property type="evidence" value="ECO:0007669"/>
    <property type="project" value="InterPro"/>
</dbReference>
<feature type="binding site" description="covalent" evidence="9">
    <location>
        <position position="59"/>
    </location>
    <ligand>
        <name>heme c</name>
        <dbReference type="ChEBI" id="CHEBI:61717"/>
        <label>1</label>
    </ligand>
</feature>
<feature type="domain" description="Cytochrome c" evidence="12">
    <location>
        <begin position="321"/>
        <end position="409"/>
    </location>
</feature>
<feature type="binding site" description="axial binding residue" evidence="10">
    <location>
        <position position="338"/>
    </location>
    <ligand>
        <name>heme c</name>
        <dbReference type="ChEBI" id="CHEBI:61717"/>
        <label>3</label>
    </ligand>
    <ligandPart>
        <name>Fe</name>
        <dbReference type="ChEBI" id="CHEBI:18248"/>
    </ligandPart>
</feature>
<dbReference type="Gene3D" id="1.10.760.10">
    <property type="entry name" value="Cytochrome c-like domain"/>
    <property type="match status" value="3"/>
</dbReference>
<feature type="binding site" description="covalent" evidence="9">
    <location>
        <position position="334"/>
    </location>
    <ligand>
        <name>heme c</name>
        <dbReference type="ChEBI" id="CHEBI:61717"/>
        <label>3</label>
    </ligand>
</feature>
<dbReference type="Proteomes" id="UP000028640">
    <property type="component" value="Unassembled WGS sequence"/>
</dbReference>
<evidence type="ECO:0000313" key="14">
    <source>
        <dbReference type="Proteomes" id="UP000028640"/>
    </source>
</evidence>
<dbReference type="OrthoDB" id="9811281at2"/>
<keyword evidence="5" id="KW-0732">Signal</keyword>
<keyword evidence="2" id="KW-1003">Cell membrane</keyword>
<evidence type="ECO:0000256" key="4">
    <source>
        <dbReference type="ARBA" id="ARBA00022723"/>
    </source>
</evidence>
<evidence type="ECO:0000256" key="1">
    <source>
        <dbReference type="ARBA" id="ARBA00004236"/>
    </source>
</evidence>
<protein>
    <submittedName>
        <fullName evidence="13">Isoquinoline 1-oxidoreductase beta subunit</fullName>
        <ecNumber evidence="13">1.3.99.16</ecNumber>
    </submittedName>
</protein>
<reference evidence="13 14" key="1">
    <citation type="submission" date="2014-05" db="EMBL/GenBank/DDBJ databases">
        <title>ATOL: Assembling a taxonomically balanced genome-scale reconstruction of the evolutionary history of the Enterobacteriaceae.</title>
        <authorList>
            <person name="Plunkett G.III."/>
            <person name="Neeno-Eckwall E.C."/>
            <person name="Glasner J.D."/>
            <person name="Perna N.T."/>
        </authorList>
    </citation>
    <scope>NUCLEOTIDE SEQUENCE [LARGE SCALE GENOMIC DNA]</scope>
    <source>
        <strain evidence="13 14">ATCC 33852</strain>
    </source>
</reference>
<dbReference type="PROSITE" id="PS51007">
    <property type="entry name" value="CYTC"/>
    <property type="match status" value="3"/>
</dbReference>
<dbReference type="GO" id="GO:0047121">
    <property type="term" value="F:isoquinoline 1-oxidoreductase activity"/>
    <property type="evidence" value="ECO:0007669"/>
    <property type="project" value="UniProtKB-EC"/>
</dbReference>